<dbReference type="AlphaFoldDB" id="A0A1B8NY11"/>
<accession>A0A1B8NY11</accession>
<name>A0A1B8NY11_HALEL</name>
<comment type="caution">
    <text evidence="2">The sequence shown here is derived from an EMBL/GenBank/DDBJ whole genome shotgun (WGS) entry which is preliminary data.</text>
</comment>
<dbReference type="EMBL" id="MAJD01000002">
    <property type="protein sequence ID" value="OBX34882.1"/>
    <property type="molecule type" value="Genomic_DNA"/>
</dbReference>
<feature type="region of interest" description="Disordered" evidence="1">
    <location>
        <begin position="1"/>
        <end position="23"/>
    </location>
</feature>
<evidence type="ECO:0000256" key="1">
    <source>
        <dbReference type="SAM" id="MobiDB-lite"/>
    </source>
</evidence>
<organism evidence="2 3">
    <name type="scientific">Halomonas elongata</name>
    <dbReference type="NCBI Taxonomy" id="2746"/>
    <lineage>
        <taxon>Bacteria</taxon>
        <taxon>Pseudomonadati</taxon>
        <taxon>Pseudomonadota</taxon>
        <taxon>Gammaproteobacteria</taxon>
        <taxon>Oceanospirillales</taxon>
        <taxon>Halomonadaceae</taxon>
        <taxon>Halomonas</taxon>
    </lineage>
</organism>
<feature type="compositionally biased region" description="Basic and acidic residues" evidence="1">
    <location>
        <begin position="1"/>
        <end position="11"/>
    </location>
</feature>
<evidence type="ECO:0000313" key="3">
    <source>
        <dbReference type="Proteomes" id="UP000092504"/>
    </source>
</evidence>
<gene>
    <name evidence="2" type="ORF">A8U91_03945</name>
</gene>
<reference evidence="2 3" key="1">
    <citation type="submission" date="2016-06" db="EMBL/GenBank/DDBJ databases">
        <title>Genome sequence of halotolerant plant growth promoting strain of Halomonas elongata HEK1 isolated from salterns of Rann of Kutch, Gujarat, India.</title>
        <authorList>
            <person name="Gaba S."/>
            <person name="Singh R.N."/>
            <person name="Abrol S."/>
            <person name="Kaushik R."/>
            <person name="Saxena A.K."/>
        </authorList>
    </citation>
    <scope>NUCLEOTIDE SEQUENCE [LARGE SCALE GENOMIC DNA]</scope>
    <source>
        <strain evidence="2 3">HEK1</strain>
    </source>
</reference>
<evidence type="ECO:0000313" key="2">
    <source>
        <dbReference type="EMBL" id="OBX34882.1"/>
    </source>
</evidence>
<proteinExistence type="predicted"/>
<protein>
    <submittedName>
        <fullName evidence="2">Uncharacterized protein</fullName>
    </submittedName>
</protein>
<dbReference type="Proteomes" id="UP000092504">
    <property type="component" value="Unassembled WGS sequence"/>
</dbReference>
<sequence length="88" mass="9998">MTTDTPNDKDPMPFADNPAHRIGEASPDCDVCEEALLFAMRDNYHEFSITLSTVLECLRAAEQAGEVPPLPNDWWHQVQRRFLSLDLP</sequence>